<dbReference type="InterPro" id="IPR005645">
    <property type="entry name" value="FSH-like_dom"/>
</dbReference>
<evidence type="ECO:0000259" key="1">
    <source>
        <dbReference type="Pfam" id="PF03959"/>
    </source>
</evidence>
<dbReference type="Gene3D" id="3.40.50.1820">
    <property type="entry name" value="alpha/beta hydrolase"/>
    <property type="match status" value="1"/>
</dbReference>
<dbReference type="SUPFAM" id="SSF53474">
    <property type="entry name" value="alpha/beta-Hydrolases"/>
    <property type="match status" value="1"/>
</dbReference>
<dbReference type="EMBL" id="LANP01000003">
    <property type="protein sequence ID" value="KJV57174.1"/>
    <property type="molecule type" value="Genomic_DNA"/>
</dbReference>
<organism evidence="2 3">
    <name type="scientific">Orientia chuto str. Dubai</name>
    <dbReference type="NCBI Taxonomy" id="1359168"/>
    <lineage>
        <taxon>Bacteria</taxon>
        <taxon>Pseudomonadati</taxon>
        <taxon>Pseudomonadota</taxon>
        <taxon>Alphaproteobacteria</taxon>
        <taxon>Rickettsiales</taxon>
        <taxon>Rickettsiaceae</taxon>
        <taxon>Rickettsieae</taxon>
        <taxon>Orientia</taxon>
    </lineage>
</organism>
<dbReference type="Proteomes" id="UP000033616">
    <property type="component" value="Unassembled WGS sequence"/>
</dbReference>
<dbReference type="PATRIC" id="fig|1359168.3.peg.751"/>
<dbReference type="STRING" id="1359168.OCHUTO_0165"/>
<feature type="domain" description="Serine hydrolase" evidence="1">
    <location>
        <begin position="126"/>
        <end position="252"/>
    </location>
</feature>
<keyword evidence="2" id="KW-0378">Hydrolase</keyword>
<dbReference type="RefSeq" id="WP_045796965.1">
    <property type="nucleotide sequence ID" value="NZ_LANP01000003.1"/>
</dbReference>
<dbReference type="Pfam" id="PF03959">
    <property type="entry name" value="FSH1"/>
    <property type="match status" value="1"/>
</dbReference>
<accession>A0A0F3MRF6</accession>
<dbReference type="GO" id="GO:0016787">
    <property type="term" value="F:hydrolase activity"/>
    <property type="evidence" value="ECO:0007669"/>
    <property type="project" value="UniProtKB-KW"/>
</dbReference>
<evidence type="ECO:0000313" key="2">
    <source>
        <dbReference type="EMBL" id="KJV57174.1"/>
    </source>
</evidence>
<reference evidence="2 3" key="1">
    <citation type="submission" date="2015-02" db="EMBL/GenBank/DDBJ databases">
        <title>Genome Sequencing of Rickettsiales.</title>
        <authorList>
            <person name="Daugherty S.C."/>
            <person name="Su Q."/>
            <person name="Abolude K."/>
            <person name="Beier-Sexton M."/>
            <person name="Carlyon J.A."/>
            <person name="Carter R."/>
            <person name="Day N.P."/>
            <person name="Dumler S.J."/>
            <person name="Dyachenko V."/>
            <person name="Godinez A."/>
            <person name="Kurtti T.J."/>
            <person name="Lichay M."/>
            <person name="Mullins K.E."/>
            <person name="Ott S."/>
            <person name="Pappas-Brown V."/>
            <person name="Paris D.H."/>
            <person name="Patel P."/>
            <person name="Richards A.L."/>
            <person name="Sadzewicz L."/>
            <person name="Sears K."/>
            <person name="Seidman D."/>
            <person name="Sengamalay N."/>
            <person name="Stenos J."/>
            <person name="Tallon L.J."/>
            <person name="Vincent G."/>
            <person name="Fraser C.M."/>
            <person name="Munderloh U."/>
            <person name="Dunning-Hotopp J.C."/>
        </authorList>
    </citation>
    <scope>NUCLEOTIDE SEQUENCE [LARGE SCALE GENOMIC DNA]</scope>
    <source>
        <strain evidence="2 3">Fuller</strain>
    </source>
</reference>
<dbReference type="AlphaFoldDB" id="A0A0F3MRF6"/>
<dbReference type="InterPro" id="IPR029058">
    <property type="entry name" value="AB_hydrolase_fold"/>
</dbReference>
<dbReference type="OrthoDB" id="5451115at2"/>
<protein>
    <submittedName>
        <fullName evidence="2">Serine hydrolase family protein</fullName>
    </submittedName>
</protein>
<sequence length="271" mass="30556">MSVFSKRQNLILISIISFLLSSHINASYKARVNRANKVILNTEMKNDIIKTNSFFLTIFHKIKNPNLNFVFYIEGDGLIYYNNSISDNPTPLLPLVLELAIIDPRPNVVYIARPCQYVSPSLQQNCKKEYWTSKRFAKEVVEAINEVIIKISNNQPSDIIGYSGGGGLAVLVAAINPNIKTITTIAGNLDHIAFNNFHNSPHMTDSLNPIDYAESVKNIPQLHLTGIEDKIVPLFIIDKFAKHANFAKVIKFKSISHDKGWKSIWQNICTE</sequence>
<proteinExistence type="predicted"/>
<evidence type="ECO:0000313" key="3">
    <source>
        <dbReference type="Proteomes" id="UP000033616"/>
    </source>
</evidence>
<comment type="caution">
    <text evidence="2">The sequence shown here is derived from an EMBL/GenBank/DDBJ whole genome shotgun (WGS) entry which is preliminary data.</text>
</comment>
<gene>
    <name evidence="2" type="ORF">OCHUTO_0165</name>
</gene>
<keyword evidence="3" id="KW-1185">Reference proteome</keyword>
<name>A0A0F3MRF6_9RICK</name>